<comment type="caution">
    <text evidence="1">The sequence shown here is derived from an EMBL/GenBank/DDBJ whole genome shotgun (WGS) entry which is preliminary data.</text>
</comment>
<dbReference type="Proteomes" id="UP000499080">
    <property type="component" value="Unassembled WGS sequence"/>
</dbReference>
<proteinExistence type="predicted"/>
<sequence>MSLLKRERSVAVLEQFVATVQALEDRRDTSWLMQDETRLHRTRVVFAIIEEYFENRFTTLIYSAFTGIGMDWPPFSPDLIPVTIYCGAD</sequence>
<dbReference type="GO" id="GO:0003676">
    <property type="term" value="F:nucleic acid binding"/>
    <property type="evidence" value="ECO:0007669"/>
    <property type="project" value="InterPro"/>
</dbReference>
<dbReference type="AlphaFoldDB" id="A0A4Y2JDG1"/>
<evidence type="ECO:0008006" key="3">
    <source>
        <dbReference type="Google" id="ProtNLM"/>
    </source>
</evidence>
<reference evidence="1 2" key="1">
    <citation type="journal article" date="2019" name="Sci. Rep.">
        <title>Orb-weaving spider Araneus ventricosus genome elucidates the spidroin gene catalogue.</title>
        <authorList>
            <person name="Kono N."/>
            <person name="Nakamura H."/>
            <person name="Ohtoshi R."/>
            <person name="Moran D.A.P."/>
            <person name="Shinohara A."/>
            <person name="Yoshida Y."/>
            <person name="Fujiwara M."/>
            <person name="Mori M."/>
            <person name="Tomita M."/>
            <person name="Arakawa K."/>
        </authorList>
    </citation>
    <scope>NUCLEOTIDE SEQUENCE [LARGE SCALE GENOMIC DNA]</scope>
</reference>
<name>A0A4Y2JDG1_ARAVE</name>
<evidence type="ECO:0000313" key="1">
    <source>
        <dbReference type="EMBL" id="GBM87236.1"/>
    </source>
</evidence>
<dbReference type="InterPro" id="IPR036397">
    <property type="entry name" value="RNaseH_sf"/>
</dbReference>
<protein>
    <recommendedName>
        <fullName evidence="3">Tc1-like transposase DDE domain-containing protein</fullName>
    </recommendedName>
</protein>
<evidence type="ECO:0000313" key="2">
    <source>
        <dbReference type="Proteomes" id="UP000499080"/>
    </source>
</evidence>
<dbReference type="EMBL" id="BGPR01003367">
    <property type="protein sequence ID" value="GBM87236.1"/>
    <property type="molecule type" value="Genomic_DNA"/>
</dbReference>
<accession>A0A4Y2JDG1</accession>
<gene>
    <name evidence="1" type="ORF">AVEN_236757_1</name>
</gene>
<keyword evidence="2" id="KW-1185">Reference proteome</keyword>
<dbReference type="OrthoDB" id="8010911at2759"/>
<dbReference type="Gene3D" id="3.30.420.10">
    <property type="entry name" value="Ribonuclease H-like superfamily/Ribonuclease H"/>
    <property type="match status" value="1"/>
</dbReference>
<organism evidence="1 2">
    <name type="scientific">Araneus ventricosus</name>
    <name type="common">Orbweaver spider</name>
    <name type="synonym">Epeira ventricosa</name>
    <dbReference type="NCBI Taxonomy" id="182803"/>
    <lineage>
        <taxon>Eukaryota</taxon>
        <taxon>Metazoa</taxon>
        <taxon>Ecdysozoa</taxon>
        <taxon>Arthropoda</taxon>
        <taxon>Chelicerata</taxon>
        <taxon>Arachnida</taxon>
        <taxon>Araneae</taxon>
        <taxon>Araneomorphae</taxon>
        <taxon>Entelegynae</taxon>
        <taxon>Araneoidea</taxon>
        <taxon>Araneidae</taxon>
        <taxon>Araneus</taxon>
    </lineage>
</organism>